<sequence>METLCNVNHPHCAGIDYVHLLKGYLNDFSFPVPDPSLAPDSSLALLLDLTLWFVPWICDWFPSSTILHVNLCCILKSQPMEIPWCLTGIESAWILLLSFTFKTATKKITLSPLTPGSRPISRLAQHWPA</sequence>
<name>A0A151P4M7_ALLMI</name>
<evidence type="ECO:0000313" key="2">
    <source>
        <dbReference type="Proteomes" id="UP000050525"/>
    </source>
</evidence>
<dbReference type="EMBL" id="AKHW03001146">
    <property type="protein sequence ID" value="KYO43715.1"/>
    <property type="molecule type" value="Genomic_DNA"/>
</dbReference>
<organism evidence="1 2">
    <name type="scientific">Alligator mississippiensis</name>
    <name type="common">American alligator</name>
    <dbReference type="NCBI Taxonomy" id="8496"/>
    <lineage>
        <taxon>Eukaryota</taxon>
        <taxon>Metazoa</taxon>
        <taxon>Chordata</taxon>
        <taxon>Craniata</taxon>
        <taxon>Vertebrata</taxon>
        <taxon>Euteleostomi</taxon>
        <taxon>Archelosauria</taxon>
        <taxon>Archosauria</taxon>
        <taxon>Crocodylia</taxon>
        <taxon>Alligatoridae</taxon>
        <taxon>Alligatorinae</taxon>
        <taxon>Alligator</taxon>
    </lineage>
</organism>
<gene>
    <name evidence="1" type="ORF">Y1Q_0013700</name>
</gene>
<evidence type="ECO:0000313" key="1">
    <source>
        <dbReference type="EMBL" id="KYO43715.1"/>
    </source>
</evidence>
<reference evidence="1 2" key="1">
    <citation type="journal article" date="2012" name="Genome Biol.">
        <title>Sequencing three crocodilian genomes to illuminate the evolution of archosaurs and amniotes.</title>
        <authorList>
            <person name="St John J.A."/>
            <person name="Braun E.L."/>
            <person name="Isberg S.R."/>
            <person name="Miles L.G."/>
            <person name="Chong A.Y."/>
            <person name="Gongora J."/>
            <person name="Dalzell P."/>
            <person name="Moran C."/>
            <person name="Bed'hom B."/>
            <person name="Abzhanov A."/>
            <person name="Burgess S.C."/>
            <person name="Cooksey A.M."/>
            <person name="Castoe T.A."/>
            <person name="Crawford N.G."/>
            <person name="Densmore L.D."/>
            <person name="Drew J.C."/>
            <person name="Edwards S.V."/>
            <person name="Faircloth B.C."/>
            <person name="Fujita M.K."/>
            <person name="Greenwold M.J."/>
            <person name="Hoffmann F.G."/>
            <person name="Howard J.M."/>
            <person name="Iguchi T."/>
            <person name="Janes D.E."/>
            <person name="Khan S.Y."/>
            <person name="Kohno S."/>
            <person name="de Koning A.J."/>
            <person name="Lance S.L."/>
            <person name="McCarthy F.M."/>
            <person name="McCormack J.E."/>
            <person name="Merchant M.E."/>
            <person name="Peterson D.G."/>
            <person name="Pollock D.D."/>
            <person name="Pourmand N."/>
            <person name="Raney B.J."/>
            <person name="Roessler K.A."/>
            <person name="Sanford J.R."/>
            <person name="Sawyer R.H."/>
            <person name="Schmidt C.J."/>
            <person name="Triplett E.W."/>
            <person name="Tuberville T.D."/>
            <person name="Venegas-Anaya M."/>
            <person name="Howard J.T."/>
            <person name="Jarvis E.D."/>
            <person name="Guillette L.J.Jr."/>
            <person name="Glenn T.C."/>
            <person name="Green R.E."/>
            <person name="Ray D.A."/>
        </authorList>
    </citation>
    <scope>NUCLEOTIDE SEQUENCE [LARGE SCALE GENOMIC DNA]</scope>
    <source>
        <strain evidence="1">KSC_2009_1</strain>
    </source>
</reference>
<dbReference type="Proteomes" id="UP000050525">
    <property type="component" value="Unassembled WGS sequence"/>
</dbReference>
<keyword evidence="2" id="KW-1185">Reference proteome</keyword>
<accession>A0A151P4M7</accession>
<protein>
    <submittedName>
        <fullName evidence="1">Uncharacterized protein</fullName>
    </submittedName>
</protein>
<dbReference type="AlphaFoldDB" id="A0A151P4M7"/>
<proteinExistence type="predicted"/>
<comment type="caution">
    <text evidence="1">The sequence shown here is derived from an EMBL/GenBank/DDBJ whole genome shotgun (WGS) entry which is preliminary data.</text>
</comment>